<feature type="transmembrane region" description="Helical" evidence="7">
    <location>
        <begin position="26"/>
        <end position="48"/>
    </location>
</feature>
<dbReference type="PANTHER" id="PTHR20855">
    <property type="entry name" value="ADIPOR/PROGESTIN RECEPTOR-RELATED"/>
    <property type="match status" value="1"/>
</dbReference>
<sequence>MTTGQEENISEYTPGEEIANSVSHGIGVLLSIAGVVVLVPTAVIHGNALHVTSFSIFGATLMMVYSASTLYHSVTMPRLKRILQRIDHAVIFLLIAGTYMPFMLVRLHGVLCWSVLGLVWGLAAAGILLKTFFSISKYEKVSVGLYVLMGWLCVIVAKQLLANVPPLSLILLVSGGLSYTVGVIFYVWDRLPYNHAIWHIFVLGGSIFHYFSVLNTL</sequence>
<feature type="transmembrane region" description="Helical" evidence="7">
    <location>
        <begin position="54"/>
        <end position="74"/>
    </location>
</feature>
<accession>A0A2G6E0K8</accession>
<feature type="transmembrane region" description="Helical" evidence="7">
    <location>
        <begin position="110"/>
        <end position="129"/>
    </location>
</feature>
<dbReference type="Proteomes" id="UP000229740">
    <property type="component" value="Unassembled WGS sequence"/>
</dbReference>
<protein>
    <submittedName>
        <fullName evidence="8">Hemolysin III</fullName>
    </submittedName>
</protein>
<evidence type="ECO:0000256" key="5">
    <source>
        <dbReference type="ARBA" id="ARBA00023136"/>
    </source>
</evidence>
<proteinExistence type="inferred from homology"/>
<evidence type="ECO:0000256" key="1">
    <source>
        <dbReference type="ARBA" id="ARBA00004127"/>
    </source>
</evidence>
<dbReference type="NCBIfam" id="TIGR01065">
    <property type="entry name" value="hlyIII"/>
    <property type="match status" value="1"/>
</dbReference>
<dbReference type="GO" id="GO:0046872">
    <property type="term" value="F:metal ion binding"/>
    <property type="evidence" value="ECO:0007669"/>
    <property type="project" value="UniProtKB-KW"/>
</dbReference>
<evidence type="ECO:0000256" key="3">
    <source>
        <dbReference type="ARBA" id="ARBA00022692"/>
    </source>
</evidence>
<dbReference type="Pfam" id="PF03006">
    <property type="entry name" value="HlyIII"/>
    <property type="match status" value="1"/>
</dbReference>
<dbReference type="PANTHER" id="PTHR20855:SF129">
    <property type="entry name" value="HEMOLYSIN-3 HOMOLOG"/>
    <property type="match status" value="1"/>
</dbReference>
<reference evidence="8 9" key="1">
    <citation type="submission" date="2017-10" db="EMBL/GenBank/DDBJ databases">
        <title>Novel microbial diversity and functional potential in the marine mammal oral microbiome.</title>
        <authorList>
            <person name="Dudek N.K."/>
            <person name="Sun C.L."/>
            <person name="Burstein D."/>
            <person name="Kantor R.S."/>
            <person name="Aliaga Goltsman D.S."/>
            <person name="Bik E.M."/>
            <person name="Thomas B.C."/>
            <person name="Banfield J.F."/>
            <person name="Relman D.A."/>
        </authorList>
    </citation>
    <scope>NUCLEOTIDE SEQUENCE [LARGE SCALE GENOMIC DNA]</scope>
    <source>
        <strain evidence="8">DOLZORAL124_49_17</strain>
    </source>
</reference>
<evidence type="ECO:0000256" key="7">
    <source>
        <dbReference type="SAM" id="Phobius"/>
    </source>
</evidence>
<name>A0A2G6E0K8_9BACT</name>
<dbReference type="InterPro" id="IPR004254">
    <property type="entry name" value="AdipoR/HlyIII-related"/>
</dbReference>
<feature type="binding site" evidence="6">
    <location>
        <position position="199"/>
    </location>
    <ligand>
        <name>Zn(2+)</name>
        <dbReference type="ChEBI" id="CHEBI:29105"/>
    </ligand>
</feature>
<keyword evidence="5 7" id="KW-0472">Membrane</keyword>
<dbReference type="GO" id="GO:0016020">
    <property type="term" value="C:membrane"/>
    <property type="evidence" value="ECO:0007669"/>
    <property type="project" value="InterPro"/>
</dbReference>
<keyword evidence="6" id="KW-0479">Metal-binding</keyword>
<feature type="transmembrane region" description="Helical" evidence="7">
    <location>
        <begin position="167"/>
        <end position="188"/>
    </location>
</feature>
<dbReference type="GO" id="GO:0140911">
    <property type="term" value="F:pore-forming activity"/>
    <property type="evidence" value="ECO:0007669"/>
    <property type="project" value="InterPro"/>
</dbReference>
<evidence type="ECO:0000256" key="6">
    <source>
        <dbReference type="PIRSR" id="PIRSR604254-1"/>
    </source>
</evidence>
<comment type="caution">
    <text evidence="8">The sequence shown here is derived from an EMBL/GenBank/DDBJ whole genome shotgun (WGS) entry which is preliminary data.</text>
</comment>
<evidence type="ECO:0000313" key="8">
    <source>
        <dbReference type="EMBL" id="PID55595.1"/>
    </source>
</evidence>
<dbReference type="AlphaFoldDB" id="A0A2G6E0K8"/>
<keyword evidence="4 7" id="KW-1133">Transmembrane helix</keyword>
<organism evidence="8 9">
    <name type="scientific">candidate division KSB3 bacterium</name>
    <dbReference type="NCBI Taxonomy" id="2044937"/>
    <lineage>
        <taxon>Bacteria</taxon>
        <taxon>candidate division KSB3</taxon>
    </lineage>
</organism>
<evidence type="ECO:0000256" key="4">
    <source>
        <dbReference type="ARBA" id="ARBA00022989"/>
    </source>
</evidence>
<keyword evidence="3 7" id="KW-0812">Transmembrane</keyword>
<feature type="transmembrane region" description="Helical" evidence="7">
    <location>
        <begin position="86"/>
        <end position="104"/>
    </location>
</feature>
<dbReference type="InterPro" id="IPR005744">
    <property type="entry name" value="Hy-lIII"/>
</dbReference>
<keyword evidence="6" id="KW-0862">Zinc</keyword>
<evidence type="ECO:0000256" key="2">
    <source>
        <dbReference type="ARBA" id="ARBA00008488"/>
    </source>
</evidence>
<dbReference type="EMBL" id="PDPS01000058">
    <property type="protein sequence ID" value="PID55595.1"/>
    <property type="molecule type" value="Genomic_DNA"/>
</dbReference>
<gene>
    <name evidence="8" type="ORF">CSB45_15235</name>
</gene>
<feature type="transmembrane region" description="Helical" evidence="7">
    <location>
        <begin position="141"/>
        <end position="161"/>
    </location>
</feature>
<comment type="similarity">
    <text evidence="2">Belongs to the UPF0073 (Hly-III) family.</text>
</comment>
<feature type="transmembrane region" description="Helical" evidence="7">
    <location>
        <begin position="195"/>
        <end position="213"/>
    </location>
</feature>
<feature type="binding site" evidence="6">
    <location>
        <position position="72"/>
    </location>
    <ligand>
        <name>Zn(2+)</name>
        <dbReference type="ChEBI" id="CHEBI:29105"/>
    </ligand>
</feature>
<feature type="binding site" evidence="6">
    <location>
        <position position="195"/>
    </location>
    <ligand>
        <name>Zn(2+)</name>
        <dbReference type="ChEBI" id="CHEBI:29105"/>
    </ligand>
</feature>
<comment type="subcellular location">
    <subcellularLocation>
        <location evidence="1">Endomembrane system</location>
        <topology evidence="1">Multi-pass membrane protein</topology>
    </subcellularLocation>
</comment>
<dbReference type="GO" id="GO:0012505">
    <property type="term" value="C:endomembrane system"/>
    <property type="evidence" value="ECO:0007669"/>
    <property type="project" value="UniProtKB-SubCell"/>
</dbReference>
<evidence type="ECO:0000313" key="9">
    <source>
        <dbReference type="Proteomes" id="UP000229740"/>
    </source>
</evidence>